<evidence type="ECO:0000313" key="1">
    <source>
        <dbReference type="EMBL" id="RJY10759.1"/>
    </source>
</evidence>
<comment type="caution">
    <text evidence="1">The sequence shown here is derived from an EMBL/GenBank/DDBJ whole genome shotgun (WGS) entry which is preliminary data.</text>
</comment>
<proteinExistence type="predicted"/>
<dbReference type="AlphaFoldDB" id="A0A3A6U3Y6"/>
<dbReference type="EMBL" id="QYYH01000094">
    <property type="protein sequence ID" value="RJY10759.1"/>
    <property type="molecule type" value="Genomic_DNA"/>
</dbReference>
<gene>
    <name evidence="1" type="ORF">D5R81_13965</name>
</gene>
<accession>A0A3A6U3Y6</accession>
<protein>
    <submittedName>
        <fullName evidence="1">Uncharacterized protein</fullName>
    </submittedName>
</protein>
<reference evidence="1 2" key="1">
    <citation type="submission" date="2018-09" db="EMBL/GenBank/DDBJ databases">
        <title>Phylogeny of the Shewanellaceae, and recommendation for two new genera, Pseudoshewanella and Parashewanella.</title>
        <authorList>
            <person name="Wang G."/>
        </authorList>
    </citation>
    <scope>NUCLEOTIDE SEQUENCE [LARGE SCALE GENOMIC DNA]</scope>
    <source>
        <strain evidence="1 2">KCTC 22492</strain>
    </source>
</reference>
<dbReference type="RefSeq" id="WP_121854251.1">
    <property type="nucleotide sequence ID" value="NZ_CP037952.1"/>
</dbReference>
<sequence length="1038" mass="118683">MEKTTNIDDNEFDALENVIYYLRQIRALSALIAEKSKFEFKNWEADDYLSFCSHLSEAFEQGSEVLNASPHKHLSFLKRVADTGHHLARQKYLDNVLLGHANFEVYLPVEAERLLLLMAREQYNNPICHCHDFSPEVIELLELINDYEQQKNSISQSPAQFEEKRQKVSEKFLRNSSTMVKLLAPFIYVAPIFGPLNPEAALKAIQQIKSSSILTPYTTDISDYLQARVKLSSDDSQHVNDGVLQLGVLAQKGMISAIHSLSLHYLFALDQENCIKLLLFVVTTQDFNAIKMSPSLCCTLAHSYYRFCRELTQKSISMIAEKQNAGWKSIDEETEDKKPDIPSVTLLTIEYLQASEEEGTCKYFLLRGHDILNAIHLNISTRPKKAGEENDDLTSQMLKYLNDAHHSMTPTIQILKLIVETDKNKLKLADQIIQQSMELDPLNCGFILVFAEFYTSIWTKSKIANLVVQALVHADIKRDLFCIDVPSIKGTIDTLTELSLLLSYPNPQEAIFTLSKLKIMFDRHARLKTKIYLMNGVHPDLVKLYSQYLKIKNKSEAPSCPATIKYPSKTSSTLKNSADIASASSERESCSQVIESALITKDVEAEQAQQKIQEEKNKEAKSIIDEFNEFYHFSLSAQHLLSISKITKDRMSIFSKPTREAKEESEKIEQIESEIIKVESFYQHAFLESPQLICDKLSLWRQLTQFEKWPLPRKKTLLLLEYIPKLDVSLENIKFLLHSLQGSDVALFYNSMLNAAAVQISAVQIGLYPATELQDNETKILTKILPSNFFVSSHNVESFEMYTIQCGPKWEKNIFSILERLSNMDSLIHILKHSRAITEQANIPLFERLTSKIKTFDQDTLKALWQSPNINDELRVAVFNGMKTSSNKAKIETLMSHPNLTSAQKAACFSRLNSKDKGLLLFHASDEAIVILENELCFLKAVPDTSVEITSASNEIRKYMPSCQQRTFYEDLQFILSIENDSTTKAHPLRTKLILQAIEKARRFICHLQKKWDISKRTHKDYMLLAQTKTFLVLYEEH</sequence>
<dbReference type="Proteomes" id="UP000273022">
    <property type="component" value="Unassembled WGS sequence"/>
</dbReference>
<evidence type="ECO:0000313" key="2">
    <source>
        <dbReference type="Proteomes" id="UP000273022"/>
    </source>
</evidence>
<keyword evidence="2" id="KW-1185">Reference proteome</keyword>
<organism evidence="1 2">
    <name type="scientific">Parashewanella spongiae</name>
    <dbReference type="NCBI Taxonomy" id="342950"/>
    <lineage>
        <taxon>Bacteria</taxon>
        <taxon>Pseudomonadati</taxon>
        <taxon>Pseudomonadota</taxon>
        <taxon>Gammaproteobacteria</taxon>
        <taxon>Alteromonadales</taxon>
        <taxon>Shewanellaceae</taxon>
        <taxon>Parashewanella</taxon>
    </lineage>
</organism>
<name>A0A3A6U3Y6_9GAMM</name>